<reference evidence="7 8" key="1">
    <citation type="submission" date="2018-09" db="EMBL/GenBank/DDBJ databases">
        <authorList>
            <person name="Zhu H."/>
        </authorList>
    </citation>
    <scope>NUCLEOTIDE SEQUENCE [LARGE SCALE GENOMIC DNA]</scope>
    <source>
        <strain evidence="7 8">K2W22B-5</strain>
    </source>
</reference>
<dbReference type="InterPro" id="IPR011049">
    <property type="entry name" value="Serralysin-like_metalloprot_C"/>
</dbReference>
<name>A0A418W407_9PROT</name>
<dbReference type="InterPro" id="IPR018511">
    <property type="entry name" value="Hemolysin-typ_Ca-bd_CS"/>
</dbReference>
<dbReference type="AlphaFoldDB" id="A0A418W407"/>
<dbReference type="InterPro" id="IPR001343">
    <property type="entry name" value="Hemolysn_Ca-bd"/>
</dbReference>
<dbReference type="InterPro" id="IPR001818">
    <property type="entry name" value="Pept_M10_metallopeptidase"/>
</dbReference>
<dbReference type="InterPro" id="IPR024079">
    <property type="entry name" value="MetalloPept_cat_dom_sf"/>
</dbReference>
<keyword evidence="4" id="KW-0378">Hydrolase</keyword>
<dbReference type="InterPro" id="IPR006026">
    <property type="entry name" value="Peptidase_Metallo"/>
</dbReference>
<dbReference type="Gene3D" id="2.150.10.10">
    <property type="entry name" value="Serralysin-like metalloprotease, C-terminal"/>
    <property type="match status" value="1"/>
</dbReference>
<dbReference type="GO" id="GO:0005509">
    <property type="term" value="F:calcium ion binding"/>
    <property type="evidence" value="ECO:0007669"/>
    <property type="project" value="InterPro"/>
</dbReference>
<dbReference type="GO" id="GO:0031012">
    <property type="term" value="C:extracellular matrix"/>
    <property type="evidence" value="ECO:0007669"/>
    <property type="project" value="InterPro"/>
</dbReference>
<dbReference type="InterPro" id="IPR034033">
    <property type="entry name" value="Serralysin-like"/>
</dbReference>
<dbReference type="GO" id="GO:0006508">
    <property type="term" value="P:proteolysis"/>
    <property type="evidence" value="ECO:0007669"/>
    <property type="project" value="UniProtKB-KW"/>
</dbReference>
<gene>
    <name evidence="7" type="ORF">D3877_09710</name>
</gene>
<dbReference type="RefSeq" id="WP_119830392.1">
    <property type="nucleotide sequence ID" value="NZ_QYUL01000001.1"/>
</dbReference>
<dbReference type="CDD" id="cd04277">
    <property type="entry name" value="ZnMc_serralysin_like"/>
    <property type="match status" value="1"/>
</dbReference>
<evidence type="ECO:0000256" key="1">
    <source>
        <dbReference type="ARBA" id="ARBA00009490"/>
    </source>
</evidence>
<accession>A0A418W407</accession>
<dbReference type="Pfam" id="PF00353">
    <property type="entry name" value="HemolysinCabind"/>
    <property type="match status" value="1"/>
</dbReference>
<dbReference type="GO" id="GO:0005615">
    <property type="term" value="C:extracellular space"/>
    <property type="evidence" value="ECO:0007669"/>
    <property type="project" value="InterPro"/>
</dbReference>
<keyword evidence="3" id="KW-0479">Metal-binding</keyword>
<dbReference type="SUPFAM" id="SSF51120">
    <property type="entry name" value="beta-Roll"/>
    <property type="match status" value="1"/>
</dbReference>
<dbReference type="Proteomes" id="UP000283458">
    <property type="component" value="Unassembled WGS sequence"/>
</dbReference>
<evidence type="ECO:0000259" key="6">
    <source>
        <dbReference type="SMART" id="SM00235"/>
    </source>
</evidence>
<evidence type="ECO:0000313" key="7">
    <source>
        <dbReference type="EMBL" id="RJF84755.1"/>
    </source>
</evidence>
<dbReference type="PRINTS" id="PR00313">
    <property type="entry name" value="CABNDNGRPT"/>
</dbReference>
<evidence type="ECO:0000256" key="5">
    <source>
        <dbReference type="ARBA" id="ARBA00022833"/>
    </source>
</evidence>
<evidence type="ECO:0000256" key="4">
    <source>
        <dbReference type="ARBA" id="ARBA00022801"/>
    </source>
</evidence>
<organism evidence="7 8">
    <name type="scientific">Azospirillum cavernae</name>
    <dbReference type="NCBI Taxonomy" id="2320860"/>
    <lineage>
        <taxon>Bacteria</taxon>
        <taxon>Pseudomonadati</taxon>
        <taxon>Pseudomonadota</taxon>
        <taxon>Alphaproteobacteria</taxon>
        <taxon>Rhodospirillales</taxon>
        <taxon>Azospirillaceae</taxon>
        <taxon>Azospirillum</taxon>
    </lineage>
</organism>
<dbReference type="Pfam" id="PF00413">
    <property type="entry name" value="Peptidase_M10"/>
    <property type="match status" value="1"/>
</dbReference>
<protein>
    <recommendedName>
        <fullName evidence="6">Peptidase metallopeptidase domain-containing protein</fullName>
    </recommendedName>
</protein>
<keyword evidence="2" id="KW-0645">Protease</keyword>
<evidence type="ECO:0000313" key="8">
    <source>
        <dbReference type="Proteomes" id="UP000283458"/>
    </source>
</evidence>
<proteinExistence type="inferred from homology"/>
<keyword evidence="5" id="KW-0862">Zinc</keyword>
<keyword evidence="8" id="KW-1185">Reference proteome</keyword>
<dbReference type="PROSITE" id="PS00330">
    <property type="entry name" value="HEMOLYSIN_CALCIUM"/>
    <property type="match status" value="1"/>
</dbReference>
<evidence type="ECO:0000256" key="2">
    <source>
        <dbReference type="ARBA" id="ARBA00022670"/>
    </source>
</evidence>
<dbReference type="EMBL" id="QYUL01000001">
    <property type="protein sequence ID" value="RJF84755.1"/>
    <property type="molecule type" value="Genomic_DNA"/>
</dbReference>
<comment type="similarity">
    <text evidence="1">Belongs to the peptidase M10B family.</text>
</comment>
<feature type="domain" description="Peptidase metallopeptidase" evidence="6">
    <location>
        <begin position="22"/>
        <end position="215"/>
    </location>
</feature>
<dbReference type="Gene3D" id="3.40.390.10">
    <property type="entry name" value="Collagenase (Catalytic Domain)"/>
    <property type="match status" value="1"/>
</dbReference>
<dbReference type="SUPFAM" id="SSF55486">
    <property type="entry name" value="Metalloproteases ('zincins'), catalytic domain"/>
    <property type="match status" value="1"/>
</dbReference>
<dbReference type="OrthoDB" id="223957at2"/>
<dbReference type="GO" id="GO:0004222">
    <property type="term" value="F:metalloendopeptidase activity"/>
    <property type="evidence" value="ECO:0007669"/>
    <property type="project" value="InterPro"/>
</dbReference>
<evidence type="ECO:0000256" key="3">
    <source>
        <dbReference type="ARBA" id="ARBA00022723"/>
    </source>
</evidence>
<dbReference type="GO" id="GO:0008270">
    <property type="term" value="F:zinc ion binding"/>
    <property type="evidence" value="ECO:0007669"/>
    <property type="project" value="InterPro"/>
</dbReference>
<dbReference type="SMART" id="SM00235">
    <property type="entry name" value="ZnMc"/>
    <property type="match status" value="1"/>
</dbReference>
<comment type="caution">
    <text evidence="7">The sequence shown here is derived from an EMBL/GenBank/DDBJ whole genome shotgun (WGS) entry which is preliminary data.</text>
</comment>
<sequence>MATPQGNAVARNPSPQIDGIIQGGRWSGNTLTYSFWNTNGVVWTTFGKNAVRSALSTISESVNLRFQEVAPGGSAYNNSSDMSFGMMGSGARYSNIAALGMFPDPAAMDRMLAESTSNRAEYPTVEGDVWLNPYSSVFSTVNAREGGSGYEILLHEIGHALGLKHPHDDGANGRPTYNALGVSAYDNSRYTVMSYNSVSTSKSWGHADTPSYYDIAALQSIYGANPTAAAGNNVYSIAFSSASPQDTIWDVGGVDRIDAQSLSVGVNIDLRDGAKSSTIVNPTFYDSVVVGPGVVVENATGGSGNDRITGNAVANQLVGGAGNDTLTGDAGDDTLDGGGGTDRAVFGQAASAYRLLSTAQGSVLAGPDGSDLLIGIETLQFADGSSVALSSWSAAAFDPLRYLASNPDLIAAFGADLSAAENHYTQLGRMEGRSVAAFDAASYLAANRDLLAAFHADTTAATVHYVQSGWAENRSLTFDSAAYLAANPDVARATGGNAAQAVAHYINYGWTEGRLTAPRTASNGALGLPGGGANSASTMETPAADTLLPFQDALATEWDAASPSALSPDLLNDADSSGHSTACLCALCQGLPISLTDWTTGDVTTSGLTGWVMASDPAQALLSPDGSGDVLTAGFFSAG</sequence>